<evidence type="ECO:0000313" key="15">
    <source>
        <dbReference type="Proteomes" id="UP000004931"/>
    </source>
</evidence>
<evidence type="ECO:0000256" key="1">
    <source>
        <dbReference type="ARBA" id="ARBA00002442"/>
    </source>
</evidence>
<dbReference type="Pfam" id="PF03379">
    <property type="entry name" value="CcmB"/>
    <property type="match status" value="1"/>
</dbReference>
<keyword evidence="7 12" id="KW-0997">Cell inner membrane</keyword>
<keyword evidence="6 12" id="KW-1003">Cell membrane</keyword>
<dbReference type="eggNOG" id="COG2386">
    <property type="taxonomic scope" value="Bacteria"/>
</dbReference>
<dbReference type="EMBL" id="AAVT01000003">
    <property type="protein sequence ID" value="EAW31385.1"/>
    <property type="molecule type" value="Genomic_DNA"/>
</dbReference>
<dbReference type="AlphaFoldDB" id="A0YC66"/>
<evidence type="ECO:0000256" key="13">
    <source>
        <dbReference type="SAM" id="Phobius"/>
    </source>
</evidence>
<dbReference type="GO" id="GO:0015232">
    <property type="term" value="F:heme transmembrane transporter activity"/>
    <property type="evidence" value="ECO:0007669"/>
    <property type="project" value="InterPro"/>
</dbReference>
<feature type="transmembrane region" description="Helical" evidence="13">
    <location>
        <begin position="197"/>
        <end position="223"/>
    </location>
</feature>
<keyword evidence="11 12" id="KW-0472">Membrane</keyword>
<dbReference type="PANTHER" id="PTHR30070:SF1">
    <property type="entry name" value="CYTOCHROME C BIOGENESIS B-RELATED"/>
    <property type="match status" value="1"/>
</dbReference>
<name>A0YC66_9GAMM</name>
<accession>A0YC66</accession>
<organism evidence="14 15">
    <name type="scientific">marine gamma proteobacterium HTCC2143</name>
    <dbReference type="NCBI Taxonomy" id="247633"/>
    <lineage>
        <taxon>Bacteria</taxon>
        <taxon>Pseudomonadati</taxon>
        <taxon>Pseudomonadota</taxon>
        <taxon>Gammaproteobacteria</taxon>
        <taxon>Cellvibrionales</taxon>
        <taxon>Spongiibacteraceae</taxon>
        <taxon>BD1-7 clade</taxon>
    </lineage>
</organism>
<feature type="transmembrane region" description="Helical" evidence="13">
    <location>
        <begin position="167"/>
        <end position="191"/>
    </location>
</feature>
<comment type="caution">
    <text evidence="14">The sequence shown here is derived from an EMBL/GenBank/DDBJ whole genome shotgun (WGS) entry which is preliminary data.</text>
</comment>
<evidence type="ECO:0000256" key="9">
    <source>
        <dbReference type="ARBA" id="ARBA00022748"/>
    </source>
</evidence>
<evidence type="ECO:0000256" key="4">
    <source>
        <dbReference type="ARBA" id="ARBA00016452"/>
    </source>
</evidence>
<proteinExistence type="inferred from homology"/>
<evidence type="ECO:0000256" key="6">
    <source>
        <dbReference type="ARBA" id="ARBA00022475"/>
    </source>
</evidence>
<keyword evidence="10 13" id="KW-1133">Transmembrane helix</keyword>
<dbReference type="PRINTS" id="PR01414">
    <property type="entry name" value="CCMBBIOGNSIS"/>
</dbReference>
<keyword evidence="15" id="KW-1185">Reference proteome</keyword>
<keyword evidence="9 12" id="KW-0201">Cytochrome c-type biogenesis</keyword>
<evidence type="ECO:0000256" key="7">
    <source>
        <dbReference type="ARBA" id="ARBA00022519"/>
    </source>
</evidence>
<comment type="similarity">
    <text evidence="3 12">Belongs to the CcmB/CycW/HelB family.</text>
</comment>
<comment type="function">
    <text evidence="1 12">Required for the export of heme to the periplasm for the biogenesis of c-type cytochromes.</text>
</comment>
<comment type="subcellular location">
    <subcellularLocation>
        <location evidence="2">Cell inner membrane</location>
        <topology evidence="2">Multi-pass membrane protein</topology>
    </subcellularLocation>
</comment>
<evidence type="ECO:0000256" key="8">
    <source>
        <dbReference type="ARBA" id="ARBA00022692"/>
    </source>
</evidence>
<evidence type="ECO:0000256" key="5">
    <source>
        <dbReference type="ARBA" id="ARBA00022448"/>
    </source>
</evidence>
<protein>
    <recommendedName>
        <fullName evidence="4 12">Heme exporter protein B</fullName>
    </recommendedName>
</protein>
<sequence length="229" mass="23951">MAAYQPVGIGFVATLRRDLLLAFRRRSDFFNPLAFFLIVCSLFPMGVGPDPKQLAILAPGIMWVVALLACLLSSDTLFRSDFDDGSLELMLLSPSSLYLQVLAKTLAHWLLTGFPLTILSPLLALLLQLPASGTVAMMLAMAVGTASLSFIGAIGAGLTVGLRKGGLLLSLIILPLYVPVLIFGVGTVQAAVDGFNYLGPLAVLGALLALAATLAPLAIAASVRISVDN</sequence>
<dbReference type="GO" id="GO:1903607">
    <property type="term" value="P:cytochrome c biosynthetic process"/>
    <property type="evidence" value="ECO:0007669"/>
    <property type="project" value="TreeGrafter"/>
</dbReference>
<evidence type="ECO:0000256" key="2">
    <source>
        <dbReference type="ARBA" id="ARBA00004429"/>
    </source>
</evidence>
<dbReference type="GO" id="GO:0017004">
    <property type="term" value="P:cytochrome complex assembly"/>
    <property type="evidence" value="ECO:0007669"/>
    <property type="project" value="UniProtKB-KW"/>
</dbReference>
<feature type="transmembrane region" description="Helical" evidence="13">
    <location>
        <begin position="135"/>
        <end position="160"/>
    </location>
</feature>
<dbReference type="InterPro" id="IPR003544">
    <property type="entry name" value="Cyt_c_biogenesis_CcmB"/>
</dbReference>
<feature type="transmembrane region" description="Helical" evidence="13">
    <location>
        <begin position="53"/>
        <end position="72"/>
    </location>
</feature>
<evidence type="ECO:0000256" key="10">
    <source>
        <dbReference type="ARBA" id="ARBA00022989"/>
    </source>
</evidence>
<keyword evidence="5 12" id="KW-0813">Transport</keyword>
<evidence type="ECO:0000313" key="14">
    <source>
        <dbReference type="EMBL" id="EAW31385.1"/>
    </source>
</evidence>
<keyword evidence="8 13" id="KW-0812">Transmembrane</keyword>
<dbReference type="PIRSF" id="PIRSF002764">
    <property type="entry name" value="CcmB"/>
    <property type="match status" value="1"/>
</dbReference>
<feature type="transmembrane region" description="Helical" evidence="13">
    <location>
        <begin position="106"/>
        <end position="129"/>
    </location>
</feature>
<dbReference type="InterPro" id="IPR026031">
    <property type="entry name" value="Cyt_c_CcmB_bac"/>
</dbReference>
<evidence type="ECO:0000256" key="11">
    <source>
        <dbReference type="ARBA" id="ARBA00023136"/>
    </source>
</evidence>
<gene>
    <name evidence="14" type="ORF">GP2143_07544</name>
</gene>
<dbReference type="STRING" id="247633.GP2143_07544"/>
<dbReference type="PANTHER" id="PTHR30070">
    <property type="entry name" value="HEME EXPORTER PROTEIN B"/>
    <property type="match status" value="1"/>
</dbReference>
<evidence type="ECO:0000256" key="3">
    <source>
        <dbReference type="ARBA" id="ARBA00010544"/>
    </source>
</evidence>
<dbReference type="OrthoDB" id="9799895at2"/>
<dbReference type="GO" id="GO:0005886">
    <property type="term" value="C:plasma membrane"/>
    <property type="evidence" value="ECO:0007669"/>
    <property type="project" value="UniProtKB-SubCell"/>
</dbReference>
<reference evidence="14 15" key="1">
    <citation type="journal article" date="2010" name="J. Bacteriol.">
        <title>Genome sequence of the oligotrophic marine Gammaproteobacterium HTCC2143, isolated from the Oregon Coast.</title>
        <authorList>
            <person name="Oh H.M."/>
            <person name="Kang I."/>
            <person name="Ferriera S."/>
            <person name="Giovannoni S.J."/>
            <person name="Cho J.C."/>
        </authorList>
    </citation>
    <scope>NUCLEOTIDE SEQUENCE [LARGE SCALE GENOMIC DNA]</scope>
    <source>
        <strain evidence="14 15">HTCC2143</strain>
    </source>
</reference>
<dbReference type="NCBIfam" id="TIGR01190">
    <property type="entry name" value="ccmB"/>
    <property type="match status" value="1"/>
</dbReference>
<feature type="transmembrane region" description="Helical" evidence="13">
    <location>
        <begin position="29"/>
        <end position="47"/>
    </location>
</feature>
<dbReference type="Proteomes" id="UP000004931">
    <property type="component" value="Unassembled WGS sequence"/>
</dbReference>
<evidence type="ECO:0000256" key="12">
    <source>
        <dbReference type="PIRNR" id="PIRNR002764"/>
    </source>
</evidence>